<accession>A0ABX9BK76</accession>
<evidence type="ECO:0000313" key="2">
    <source>
        <dbReference type="Proteomes" id="UP000248827"/>
    </source>
</evidence>
<organism evidence="1 2">
    <name type="scientific">Paenibacillus pabuli</name>
    <dbReference type="NCBI Taxonomy" id="1472"/>
    <lineage>
        <taxon>Bacteria</taxon>
        <taxon>Bacillati</taxon>
        <taxon>Bacillota</taxon>
        <taxon>Bacilli</taxon>
        <taxon>Bacillales</taxon>
        <taxon>Paenibacillaceae</taxon>
        <taxon>Paenibacillus</taxon>
    </lineage>
</organism>
<comment type="caution">
    <text evidence="1">The sequence shown here is derived from an EMBL/GenBank/DDBJ whole genome shotgun (WGS) entry which is preliminary data.</text>
</comment>
<sequence>MSKPIAHSPFRFSGNYEEKLIFKFPRTASSLFIRNNGDARIKFSTRAGGKYFNEFTLPMGQSFDEVLAPFNELTVEIDRDETAEQHMTFYGYIRS</sequence>
<keyword evidence="2" id="KW-1185">Reference proteome</keyword>
<dbReference type="Proteomes" id="UP000248827">
    <property type="component" value="Unassembled WGS sequence"/>
</dbReference>
<dbReference type="EMBL" id="QLLI01000006">
    <property type="protein sequence ID" value="RAI96863.1"/>
    <property type="molecule type" value="Genomic_DNA"/>
</dbReference>
<reference evidence="1 2" key="1">
    <citation type="submission" date="2018-06" db="EMBL/GenBank/DDBJ databases">
        <title>Freshwater and sediment microbial communities from various areas in North America, analyzing microbe dynamics in response to fracking.</title>
        <authorList>
            <person name="Lamendella R."/>
        </authorList>
    </citation>
    <scope>NUCLEOTIDE SEQUENCE [LARGE SCALE GENOMIC DNA]</scope>
    <source>
        <strain evidence="1 2">NG-13</strain>
    </source>
</reference>
<name>A0ABX9BK76_9BACL</name>
<gene>
    <name evidence="1" type="ORF">DET54_106221</name>
</gene>
<proteinExistence type="predicted"/>
<dbReference type="RefSeq" id="WP_111620036.1">
    <property type="nucleotide sequence ID" value="NZ_QLLI01000006.1"/>
</dbReference>
<protein>
    <submittedName>
        <fullName evidence="1">Uncharacterized protein</fullName>
    </submittedName>
</protein>
<evidence type="ECO:0000313" key="1">
    <source>
        <dbReference type="EMBL" id="RAI96863.1"/>
    </source>
</evidence>